<dbReference type="Proteomes" id="UP000185221">
    <property type="component" value="Unassembled WGS sequence"/>
</dbReference>
<keyword evidence="2" id="KW-1185">Reference proteome</keyword>
<dbReference type="PROSITE" id="PS51257">
    <property type="entry name" value="PROKAR_LIPOPROTEIN"/>
    <property type="match status" value="1"/>
</dbReference>
<organism evidence="1 2">
    <name type="scientific">Algoriphagus halophilus</name>
    <dbReference type="NCBI Taxonomy" id="226505"/>
    <lineage>
        <taxon>Bacteria</taxon>
        <taxon>Pseudomonadati</taxon>
        <taxon>Bacteroidota</taxon>
        <taxon>Cytophagia</taxon>
        <taxon>Cytophagales</taxon>
        <taxon>Cyclobacteriaceae</taxon>
        <taxon>Algoriphagus</taxon>
    </lineage>
</organism>
<protein>
    <recommendedName>
        <fullName evidence="3">NigD-like protein</fullName>
    </recommendedName>
</protein>
<name>A0A1N6GIT4_9BACT</name>
<evidence type="ECO:0008006" key="3">
    <source>
        <dbReference type="Google" id="ProtNLM"/>
    </source>
</evidence>
<dbReference type="EMBL" id="FSRC01000002">
    <property type="protein sequence ID" value="SIO07420.1"/>
    <property type="molecule type" value="Genomic_DNA"/>
</dbReference>
<proteinExistence type="predicted"/>
<reference evidence="2" key="1">
    <citation type="submission" date="2016-11" db="EMBL/GenBank/DDBJ databases">
        <authorList>
            <person name="Varghese N."/>
            <person name="Submissions S."/>
        </authorList>
    </citation>
    <scope>NUCLEOTIDE SEQUENCE [LARGE SCALE GENOMIC DNA]</scope>
    <source>
        <strain evidence="2">DSM 15292</strain>
    </source>
</reference>
<gene>
    <name evidence="1" type="ORF">SAMN05444394_3285</name>
</gene>
<sequence length="171" mass="19661">MKSYLCLLFCALLFSCTDKDEVEPDVPGITNIAGSYTGSLFHDVIKNTNSFEEIDTTFLVHDVLTMVSFNNQEQVVTMRFQNTGIYTLPELKYSVRKIEQLDLLNIVEVHLELLTTDDYRRKANPSQISAPAFRIWPKNSLNRFEQIELNIFLRSQDPDSVYNISVIGMKN</sequence>
<dbReference type="RefSeq" id="WP_074226035.1">
    <property type="nucleotide sequence ID" value="NZ_FSRC01000002.1"/>
</dbReference>
<dbReference type="OrthoDB" id="1098690at2"/>
<dbReference type="AlphaFoldDB" id="A0A1N6GIT4"/>
<accession>A0A1N6GIT4</accession>
<evidence type="ECO:0000313" key="1">
    <source>
        <dbReference type="EMBL" id="SIO07420.1"/>
    </source>
</evidence>
<evidence type="ECO:0000313" key="2">
    <source>
        <dbReference type="Proteomes" id="UP000185221"/>
    </source>
</evidence>